<sequence length="142" mass="16595">MNNNYIQNASAFLDNLVQEMNVELFIQQYETLDHERLSHSIPLNSKRIDNYYLFCLNNVKKNEINRHLDIWMSIIEETSKRSHRVYAIDLDLCDTVKIIKSHQPRSRNTDFIQDNSTAIFNSNGIVNKAKYNTFDLAPDIAA</sequence>
<keyword evidence="2" id="KW-1185">Reference proteome</keyword>
<comment type="caution">
    <text evidence="1">The sequence shown here is derived from an EMBL/GenBank/DDBJ whole genome shotgun (WGS) entry which is preliminary data.</text>
</comment>
<dbReference type="AlphaFoldDB" id="A0A1E7RA03"/>
<dbReference type="STRING" id="1262585.BJI46_12410"/>
<dbReference type="Proteomes" id="UP000185895">
    <property type="component" value="Unassembled WGS sequence"/>
</dbReference>
<gene>
    <name evidence="1" type="ORF">BJI46_12410</name>
</gene>
<evidence type="ECO:0000313" key="2">
    <source>
        <dbReference type="Proteomes" id="UP000185895"/>
    </source>
</evidence>
<dbReference type="RefSeq" id="WP_070069776.1">
    <property type="nucleotide sequence ID" value="NZ_MKKK01000021.1"/>
</dbReference>
<organism evidence="1 2">
    <name type="scientific">Acinetobacter qingfengensis</name>
    <dbReference type="NCBI Taxonomy" id="1262585"/>
    <lineage>
        <taxon>Bacteria</taxon>
        <taxon>Pseudomonadati</taxon>
        <taxon>Pseudomonadota</taxon>
        <taxon>Gammaproteobacteria</taxon>
        <taxon>Moraxellales</taxon>
        <taxon>Moraxellaceae</taxon>
        <taxon>Acinetobacter</taxon>
    </lineage>
</organism>
<evidence type="ECO:0000313" key="1">
    <source>
        <dbReference type="EMBL" id="OEY96174.1"/>
    </source>
</evidence>
<dbReference type="EMBL" id="MKKK01000021">
    <property type="protein sequence ID" value="OEY96174.1"/>
    <property type="molecule type" value="Genomic_DNA"/>
</dbReference>
<proteinExistence type="predicted"/>
<reference evidence="1 2" key="1">
    <citation type="submission" date="2016-09" db="EMBL/GenBank/DDBJ databases">
        <authorList>
            <person name="Capua I."/>
            <person name="De Benedictis P."/>
            <person name="Joannis T."/>
            <person name="Lombin L.H."/>
            <person name="Cattoli G."/>
        </authorList>
    </citation>
    <scope>NUCLEOTIDE SEQUENCE [LARGE SCALE GENOMIC DNA]</scope>
    <source>
        <strain evidence="1 2">ANC 4671</strain>
    </source>
</reference>
<accession>A0A1E7RA03</accession>
<protein>
    <submittedName>
        <fullName evidence="1">Uncharacterized protein</fullName>
    </submittedName>
</protein>
<name>A0A1E7RA03_9GAMM</name>